<dbReference type="AlphaFoldDB" id="A0A9N9E5P0"/>
<evidence type="ECO:0000256" key="1">
    <source>
        <dbReference type="SAM" id="MobiDB-lite"/>
    </source>
</evidence>
<evidence type="ECO:0000313" key="3">
    <source>
        <dbReference type="Proteomes" id="UP000789831"/>
    </source>
</evidence>
<dbReference type="Proteomes" id="UP000789831">
    <property type="component" value="Unassembled WGS sequence"/>
</dbReference>
<feature type="compositionally biased region" description="Basic and acidic residues" evidence="1">
    <location>
        <begin position="49"/>
        <end position="67"/>
    </location>
</feature>
<keyword evidence="3" id="KW-1185">Reference proteome</keyword>
<feature type="region of interest" description="Disordered" evidence="1">
    <location>
        <begin position="49"/>
        <end position="85"/>
    </location>
</feature>
<dbReference type="OrthoDB" id="2322192at2759"/>
<protein>
    <submittedName>
        <fullName evidence="2">3156_t:CDS:1</fullName>
    </submittedName>
</protein>
<dbReference type="EMBL" id="CAJVPL010005875">
    <property type="protein sequence ID" value="CAG8661171.1"/>
    <property type="molecule type" value="Genomic_DNA"/>
</dbReference>
<evidence type="ECO:0000313" key="2">
    <source>
        <dbReference type="EMBL" id="CAG8661171.1"/>
    </source>
</evidence>
<organism evidence="2 3">
    <name type="scientific">Ambispora gerdemannii</name>
    <dbReference type="NCBI Taxonomy" id="144530"/>
    <lineage>
        <taxon>Eukaryota</taxon>
        <taxon>Fungi</taxon>
        <taxon>Fungi incertae sedis</taxon>
        <taxon>Mucoromycota</taxon>
        <taxon>Glomeromycotina</taxon>
        <taxon>Glomeromycetes</taxon>
        <taxon>Archaeosporales</taxon>
        <taxon>Ambisporaceae</taxon>
        <taxon>Ambispora</taxon>
    </lineage>
</organism>
<comment type="caution">
    <text evidence="2">The sequence shown here is derived from an EMBL/GenBank/DDBJ whole genome shotgun (WGS) entry which is preliminary data.</text>
</comment>
<accession>A0A9N9E5P0</accession>
<gene>
    <name evidence="2" type="ORF">AGERDE_LOCUS11821</name>
</gene>
<name>A0A9N9E5P0_9GLOM</name>
<proteinExistence type="predicted"/>
<sequence>MSTGMVSLDDIIEDVIKNIKSVFQSEVKSENQQEAYIIGLKLTLDRLAQESELAQKEDSDPEGEHSSPPESEMENDEISGIINNISQPNCEIRAFIE</sequence>
<reference evidence="2" key="1">
    <citation type="submission" date="2021-06" db="EMBL/GenBank/DDBJ databases">
        <authorList>
            <person name="Kallberg Y."/>
            <person name="Tangrot J."/>
            <person name="Rosling A."/>
        </authorList>
    </citation>
    <scope>NUCLEOTIDE SEQUENCE</scope>
    <source>
        <strain evidence="2">MT106</strain>
    </source>
</reference>